<evidence type="ECO:0000256" key="1">
    <source>
        <dbReference type="SAM" id="Phobius"/>
    </source>
</evidence>
<accession>A0A6L5X8E4</accession>
<feature type="transmembrane region" description="Helical" evidence="1">
    <location>
        <begin position="201"/>
        <end position="223"/>
    </location>
</feature>
<keyword evidence="1" id="KW-1133">Transmembrane helix</keyword>
<comment type="caution">
    <text evidence="2">The sequence shown here is derived from an EMBL/GenBank/DDBJ whole genome shotgun (WGS) entry which is preliminary data.</text>
</comment>
<evidence type="ECO:0000313" key="3">
    <source>
        <dbReference type="Proteomes" id="UP000481852"/>
    </source>
</evidence>
<protein>
    <submittedName>
        <fullName evidence="2">DUF3100 domain-containing protein</fullName>
    </submittedName>
</protein>
<dbReference type="RefSeq" id="WP_154525926.1">
    <property type="nucleotide sequence ID" value="NZ_VULZ01000010.1"/>
</dbReference>
<dbReference type="EMBL" id="VULZ01000010">
    <property type="protein sequence ID" value="MSS15256.1"/>
    <property type="molecule type" value="Genomic_DNA"/>
</dbReference>
<dbReference type="Proteomes" id="UP000481852">
    <property type="component" value="Unassembled WGS sequence"/>
</dbReference>
<dbReference type="Pfam" id="PF11299">
    <property type="entry name" value="DUF3100"/>
    <property type="match status" value="1"/>
</dbReference>
<organism evidence="2 3">
    <name type="scientific">Porcincola intestinalis</name>
    <dbReference type="NCBI Taxonomy" id="2606632"/>
    <lineage>
        <taxon>Bacteria</taxon>
        <taxon>Bacillati</taxon>
        <taxon>Bacillota</taxon>
        <taxon>Clostridia</taxon>
        <taxon>Lachnospirales</taxon>
        <taxon>Lachnospiraceae</taxon>
        <taxon>Porcincola</taxon>
    </lineage>
</organism>
<feature type="transmembrane region" description="Helical" evidence="1">
    <location>
        <begin position="171"/>
        <end position="194"/>
    </location>
</feature>
<feature type="transmembrane region" description="Helical" evidence="1">
    <location>
        <begin position="243"/>
        <end position="264"/>
    </location>
</feature>
<keyword evidence="1" id="KW-0472">Membrane</keyword>
<gene>
    <name evidence="2" type="ORF">FYJ35_09455</name>
</gene>
<keyword evidence="1" id="KW-0812">Transmembrane</keyword>
<proteinExistence type="predicted"/>
<dbReference type="InterPro" id="IPR021450">
    <property type="entry name" value="DUF3100"/>
</dbReference>
<feature type="transmembrane region" description="Helical" evidence="1">
    <location>
        <begin position="48"/>
        <end position="69"/>
    </location>
</feature>
<sequence>MASRQKTPTYHSLRERIHSEWILYLFAFLFILIADSIGQIKIPVWKGTFIIFPIFFSLGLGLLTGPSVLKILDDKKVKAASGLVGVAILPFIAKLGINAGANISIVISSGPALLLQEFGNLGTIFLSLPFALMLGLKREAIGACHSINRETNLALMQDMFGADSPEAQGSLSVYIIGGMIGTIYFGFMASMFAATGIFHPYALGMASGVGAGILMSSAVASLSEVMPAYADKISALAAASETMSGIDGIYMAIFIGIPLCNYLYRKLEPKIGRITKYGRREQS</sequence>
<name>A0A6L5X8E4_9FIRM</name>
<keyword evidence="3" id="KW-1185">Reference proteome</keyword>
<feature type="transmembrane region" description="Helical" evidence="1">
    <location>
        <begin position="21"/>
        <end position="42"/>
    </location>
</feature>
<dbReference type="AlphaFoldDB" id="A0A6L5X8E4"/>
<reference evidence="2 3" key="1">
    <citation type="submission" date="2019-08" db="EMBL/GenBank/DDBJ databases">
        <title>In-depth cultivation of the pig gut microbiome towards novel bacterial diversity and tailored functional studies.</title>
        <authorList>
            <person name="Wylensek D."/>
            <person name="Hitch T.C.A."/>
            <person name="Clavel T."/>
        </authorList>
    </citation>
    <scope>NUCLEOTIDE SEQUENCE [LARGE SCALE GENOMIC DNA]</scope>
    <source>
        <strain evidence="2 3">Oil+RF-744-WCA-WT-11</strain>
    </source>
</reference>
<evidence type="ECO:0000313" key="2">
    <source>
        <dbReference type="EMBL" id="MSS15256.1"/>
    </source>
</evidence>
<feature type="transmembrane region" description="Helical" evidence="1">
    <location>
        <begin position="81"/>
        <end position="107"/>
    </location>
</feature>